<protein>
    <recommendedName>
        <fullName evidence="9">TRAP transporter small permease protein</fullName>
    </recommendedName>
</protein>
<evidence type="ECO:0000256" key="4">
    <source>
        <dbReference type="ARBA" id="ARBA00022519"/>
    </source>
</evidence>
<sequence>MLQRLCDGLAAVIRFFAWIAFAAMIVTVGLQVIARNLLDAPMIWTSDLALLLFTWLIFVGAALGLRTGAHYFVDVLPTHRPGVRLLVEIVTLIAGFIVAWILSVHGWTLANMRATGEVQSLGISRFWIYLPLPVSGVLMAVFLVEHLIALMRDPLGKART</sequence>
<dbReference type="STRING" id="311180.SAMN04488050_10873"/>
<dbReference type="AlphaFoldDB" id="A0A1I6UIT1"/>
<evidence type="ECO:0000256" key="6">
    <source>
        <dbReference type="ARBA" id="ARBA00022989"/>
    </source>
</evidence>
<keyword evidence="3" id="KW-1003">Cell membrane</keyword>
<evidence type="ECO:0000256" key="1">
    <source>
        <dbReference type="ARBA" id="ARBA00004429"/>
    </source>
</evidence>
<dbReference type="Pfam" id="PF04290">
    <property type="entry name" value="DctQ"/>
    <property type="match status" value="1"/>
</dbReference>
<dbReference type="GO" id="GO:0005886">
    <property type="term" value="C:plasma membrane"/>
    <property type="evidence" value="ECO:0007669"/>
    <property type="project" value="UniProtKB-SubCell"/>
</dbReference>
<feature type="transmembrane region" description="Helical" evidence="9">
    <location>
        <begin position="12"/>
        <end position="33"/>
    </location>
</feature>
<evidence type="ECO:0000259" key="10">
    <source>
        <dbReference type="Pfam" id="PF04290"/>
    </source>
</evidence>
<dbReference type="GO" id="GO:0022857">
    <property type="term" value="F:transmembrane transporter activity"/>
    <property type="evidence" value="ECO:0007669"/>
    <property type="project" value="UniProtKB-UniRule"/>
</dbReference>
<evidence type="ECO:0000256" key="5">
    <source>
        <dbReference type="ARBA" id="ARBA00022692"/>
    </source>
</evidence>
<evidence type="ECO:0000313" key="11">
    <source>
        <dbReference type="EMBL" id="SFT01376.1"/>
    </source>
</evidence>
<feature type="domain" description="Tripartite ATP-independent periplasmic transporters DctQ component" evidence="10">
    <location>
        <begin position="24"/>
        <end position="152"/>
    </location>
</feature>
<keyword evidence="5 9" id="KW-0812">Transmembrane</keyword>
<dbReference type="InterPro" id="IPR007387">
    <property type="entry name" value="TRAP_DctQ"/>
</dbReference>
<evidence type="ECO:0000256" key="2">
    <source>
        <dbReference type="ARBA" id="ARBA00022448"/>
    </source>
</evidence>
<comment type="function">
    <text evidence="9">Part of the tripartite ATP-independent periplasmic (TRAP) transport system.</text>
</comment>
<dbReference type="Proteomes" id="UP000199392">
    <property type="component" value="Unassembled WGS sequence"/>
</dbReference>
<evidence type="ECO:0000256" key="9">
    <source>
        <dbReference type="RuleBase" id="RU369079"/>
    </source>
</evidence>
<comment type="subcellular location">
    <subcellularLocation>
        <location evidence="1 9">Cell inner membrane</location>
        <topology evidence="1 9">Multi-pass membrane protein</topology>
    </subcellularLocation>
</comment>
<dbReference type="RefSeq" id="WP_092427025.1">
    <property type="nucleotide sequence ID" value="NZ_FNCL01000009.1"/>
</dbReference>
<feature type="transmembrane region" description="Helical" evidence="9">
    <location>
        <begin position="53"/>
        <end position="73"/>
    </location>
</feature>
<dbReference type="PANTHER" id="PTHR35011">
    <property type="entry name" value="2,3-DIKETO-L-GULONATE TRAP TRANSPORTER SMALL PERMEASE PROTEIN YIAM"/>
    <property type="match status" value="1"/>
</dbReference>
<comment type="similarity">
    <text evidence="8 9">Belongs to the TRAP transporter small permease family.</text>
</comment>
<evidence type="ECO:0000256" key="7">
    <source>
        <dbReference type="ARBA" id="ARBA00023136"/>
    </source>
</evidence>
<reference evidence="12" key="1">
    <citation type="submission" date="2016-10" db="EMBL/GenBank/DDBJ databases">
        <authorList>
            <person name="Varghese N."/>
            <person name="Submissions S."/>
        </authorList>
    </citation>
    <scope>NUCLEOTIDE SEQUENCE [LARGE SCALE GENOMIC DNA]</scope>
    <source>
        <strain evidence="12">DSM 26894</strain>
    </source>
</reference>
<organism evidence="11 12">
    <name type="scientific">Alloyangia pacifica</name>
    <dbReference type="NCBI Taxonomy" id="311180"/>
    <lineage>
        <taxon>Bacteria</taxon>
        <taxon>Pseudomonadati</taxon>
        <taxon>Pseudomonadota</taxon>
        <taxon>Alphaproteobacteria</taxon>
        <taxon>Rhodobacterales</taxon>
        <taxon>Roseobacteraceae</taxon>
        <taxon>Alloyangia</taxon>
    </lineage>
</organism>
<keyword evidence="4 9" id="KW-0997">Cell inner membrane</keyword>
<evidence type="ECO:0000313" key="12">
    <source>
        <dbReference type="Proteomes" id="UP000199392"/>
    </source>
</evidence>
<comment type="subunit">
    <text evidence="9">The complex comprises the extracytoplasmic solute receptor protein and the two transmembrane proteins.</text>
</comment>
<keyword evidence="12" id="KW-1185">Reference proteome</keyword>
<dbReference type="EMBL" id="FOZW01000008">
    <property type="protein sequence ID" value="SFT01376.1"/>
    <property type="molecule type" value="Genomic_DNA"/>
</dbReference>
<evidence type="ECO:0000256" key="3">
    <source>
        <dbReference type="ARBA" id="ARBA00022475"/>
    </source>
</evidence>
<feature type="transmembrane region" description="Helical" evidence="9">
    <location>
        <begin position="127"/>
        <end position="150"/>
    </location>
</feature>
<accession>A0A1I6UIT1</accession>
<dbReference type="OrthoDB" id="4964541at2"/>
<dbReference type="PANTHER" id="PTHR35011:SF2">
    <property type="entry name" value="2,3-DIKETO-L-GULONATE TRAP TRANSPORTER SMALL PERMEASE PROTEIN YIAM"/>
    <property type="match status" value="1"/>
</dbReference>
<dbReference type="InterPro" id="IPR055348">
    <property type="entry name" value="DctQ"/>
</dbReference>
<proteinExistence type="inferred from homology"/>
<evidence type="ECO:0000256" key="8">
    <source>
        <dbReference type="ARBA" id="ARBA00038436"/>
    </source>
</evidence>
<keyword evidence="7 9" id="KW-0472">Membrane</keyword>
<keyword evidence="2 9" id="KW-0813">Transport</keyword>
<keyword evidence="6 9" id="KW-1133">Transmembrane helix</keyword>
<dbReference type="GO" id="GO:0015740">
    <property type="term" value="P:C4-dicarboxylate transport"/>
    <property type="evidence" value="ECO:0007669"/>
    <property type="project" value="TreeGrafter"/>
</dbReference>
<feature type="transmembrane region" description="Helical" evidence="9">
    <location>
        <begin position="85"/>
        <end position="107"/>
    </location>
</feature>
<name>A0A1I6UIT1_9RHOB</name>
<gene>
    <name evidence="11" type="ORF">SAMN04488050_10873</name>
</gene>